<dbReference type="Proteomes" id="UP000315534">
    <property type="component" value="Unassembled WGS sequence"/>
</dbReference>
<dbReference type="EMBL" id="SOIP01000376">
    <property type="protein sequence ID" value="TET80037.1"/>
    <property type="molecule type" value="Genomic_DNA"/>
</dbReference>
<evidence type="ECO:0000313" key="1">
    <source>
        <dbReference type="EMBL" id="TET80037.1"/>
    </source>
</evidence>
<evidence type="ECO:0008006" key="3">
    <source>
        <dbReference type="Google" id="ProtNLM"/>
    </source>
</evidence>
<reference evidence="1 2" key="1">
    <citation type="submission" date="2019-03" db="EMBL/GenBank/DDBJ databases">
        <title>Metabolic potential of uncultured bacteria and archaea associated with petroleum seepage in deep-sea sediments.</title>
        <authorList>
            <person name="Dong X."/>
            <person name="Hubert C."/>
        </authorList>
    </citation>
    <scope>NUCLEOTIDE SEQUENCE [LARGE SCALE GENOMIC DNA]</scope>
    <source>
        <strain evidence="1">E29_bin36</strain>
    </source>
</reference>
<proteinExistence type="predicted"/>
<comment type="caution">
    <text evidence="1">The sequence shown here is derived from an EMBL/GenBank/DDBJ whole genome shotgun (WGS) entry which is preliminary data.</text>
</comment>
<accession>A0A523XLA8</accession>
<dbReference type="Pfam" id="PF02810">
    <property type="entry name" value="SEC-C"/>
    <property type="match status" value="1"/>
</dbReference>
<dbReference type="InterPro" id="IPR004027">
    <property type="entry name" value="SEC_C_motif"/>
</dbReference>
<protein>
    <recommendedName>
        <fullName evidence="3">SEC-C domain-containing protein</fullName>
    </recommendedName>
</protein>
<name>A0A523XLA8_UNCT6</name>
<gene>
    <name evidence="1" type="ORF">E3J38_06395</name>
</gene>
<dbReference type="SUPFAM" id="SSF103642">
    <property type="entry name" value="Sec-C motif"/>
    <property type="match status" value="1"/>
</dbReference>
<dbReference type="AlphaFoldDB" id="A0A523XLA8"/>
<evidence type="ECO:0000313" key="2">
    <source>
        <dbReference type="Proteomes" id="UP000315534"/>
    </source>
</evidence>
<dbReference type="Gene3D" id="3.10.450.50">
    <property type="match status" value="1"/>
</dbReference>
<sequence length="380" mass="43217">MKRKVGRNDPCPCGSGKKYKNCHGTYAVGLIEHEEDEGRGVLHIEHTQRARSYDVQMLITSRAKRPIPQIERVPLALGGASSMPKHYSGLGMFQRVYQCLPGLWDFKEDPKLLLFSEEQYQVELRRKDVKIVASQAQWRTTASGTPVWDVSASPKELAPEGYYCCVTTFVRSNDHPEIERVGGAIADALAGLVSLTVTPDLVRTPIWQATCFLTHEGPNWRVNIRNQVFRVGPPSVVPETFEAVNALASCSISEPIDPALSTALRFMGNETRTELEEDRFVWLYLAIRIVVDAFFQRENSGREPPEQEQRFRFYAIRHFPGESEIIEDFKRVYQQRNSLIKGINPAVFTPDDVRRAGVICHRLLRCELDKRQAEAKAKRM</sequence>
<organism evidence="1 2">
    <name type="scientific">candidate division TA06 bacterium</name>
    <dbReference type="NCBI Taxonomy" id="2250710"/>
    <lineage>
        <taxon>Bacteria</taxon>
        <taxon>Bacteria division TA06</taxon>
    </lineage>
</organism>